<dbReference type="EMBL" id="JBBMLE010000101">
    <property type="protein sequence ID" value="MEK0253925.1"/>
    <property type="molecule type" value="Genomic_DNA"/>
</dbReference>
<protein>
    <submittedName>
        <fullName evidence="2">Uncharacterized protein</fullName>
    </submittedName>
</protein>
<feature type="signal peptide" evidence="1">
    <location>
        <begin position="1"/>
        <end position="31"/>
    </location>
</feature>
<comment type="caution">
    <text evidence="2">The sequence shown here is derived from an EMBL/GenBank/DDBJ whole genome shotgun (WGS) entry which is preliminary data.</text>
</comment>
<accession>A0ABU8ZK42</accession>
<dbReference type="RefSeq" id="WP_340474966.1">
    <property type="nucleotide sequence ID" value="NZ_JBBMLE010000101.1"/>
</dbReference>
<evidence type="ECO:0000313" key="3">
    <source>
        <dbReference type="Proteomes" id="UP001498501"/>
    </source>
</evidence>
<dbReference type="Proteomes" id="UP001498501">
    <property type="component" value="Unassembled WGS sequence"/>
</dbReference>
<evidence type="ECO:0000256" key="1">
    <source>
        <dbReference type="SAM" id="SignalP"/>
    </source>
</evidence>
<evidence type="ECO:0000313" key="2">
    <source>
        <dbReference type="EMBL" id="MEK0253925.1"/>
    </source>
</evidence>
<keyword evidence="3" id="KW-1185">Reference proteome</keyword>
<name>A0ABU8ZK42_ACIJU</name>
<reference evidence="2 3" key="1">
    <citation type="submission" date="2024-03" db="EMBL/GenBank/DDBJ databases">
        <title>Cross-transmission of Acinetobacter junii carrying blaOXA-58 in a neonatal intensive care unit.</title>
        <authorList>
            <person name="Bour M."/>
            <person name="Potron A."/>
            <person name="Lecointe D."/>
        </authorList>
    </citation>
    <scope>NUCLEOTIDE SEQUENCE [LARGE SCALE GENOMIC DNA]</scope>
    <source>
        <strain evidence="2 3">21A3096 case 1</strain>
    </source>
</reference>
<sequence length="110" mass="12250">MTHLRSLLKRTAVTLALTYASLLFTSQGVWTFDDIMGCESACIVKAAGWPVPYFYDYPGMSVGNRVEVDPLSIFIGPDKFRISGFLPTLLFWALVVCCVSRIRRPRGAEA</sequence>
<gene>
    <name evidence="2" type="ORF">WM018_15905</name>
</gene>
<keyword evidence="1" id="KW-0732">Signal</keyword>
<organism evidence="2 3">
    <name type="scientific">Acinetobacter junii</name>
    <dbReference type="NCBI Taxonomy" id="40215"/>
    <lineage>
        <taxon>Bacteria</taxon>
        <taxon>Pseudomonadati</taxon>
        <taxon>Pseudomonadota</taxon>
        <taxon>Gammaproteobacteria</taxon>
        <taxon>Moraxellales</taxon>
        <taxon>Moraxellaceae</taxon>
        <taxon>Acinetobacter</taxon>
    </lineage>
</organism>
<proteinExistence type="predicted"/>
<feature type="chain" id="PRO_5045884776" evidence="1">
    <location>
        <begin position="32"/>
        <end position="110"/>
    </location>
</feature>